<evidence type="ECO:0000313" key="10">
    <source>
        <dbReference type="EMBL" id="ETV77911.1"/>
    </source>
</evidence>
<keyword evidence="4 8" id="KW-0812">Transmembrane</keyword>
<dbReference type="PANTHER" id="PTHR22760:SF4">
    <property type="entry name" value="GPI MANNOSYLTRANSFERASE 3"/>
    <property type="match status" value="1"/>
</dbReference>
<keyword evidence="9" id="KW-0732">Signal</keyword>
<sequence>MWKLVAGLVAFRVFNALFVRTYFNPDEFWQSSEVAHHMVFGYGYLTWEWQPHAQLRGYAHPSMFALLYKALQLLNLDTAWTVAYGPRILQGIVTVVTDVFLYKLARTYFDGAAAKYALLCQLASWFIFFALSRTFSNSIETCCTTIALRYWPWHFLTGESKRRDDLVESSSMTTKQQTRKAFAFAALGCIFRPTNAVLWVFLTATLVVQTKSKLALLLHTIVPVGVLAISLMLVVDRIGYGEWTCVPWNFVKFNVLEGKDKLYGVHPWYWYFVAGYPEITATHLPLILFGGFLTQKRELAAVIVWGLCVFSLGAHKEPRFLLPLLPASFVYAGKALLYLEKRTFFKPLLGLLILLNGIAAVYFARFHQRAPLEVMDYLVATVHPTDSVDFLVPCHATPFYSHLHQNISLWFPSCTPSEREAGSPSDALRQDPLAFATARYKSHPLPTYIVVYSSGASALHNSLAIWKFALQKQFDHSTLSLDADSPVADTHMLVYSNQMISP</sequence>
<evidence type="ECO:0000256" key="9">
    <source>
        <dbReference type="SAM" id="SignalP"/>
    </source>
</evidence>
<comment type="subcellular location">
    <subcellularLocation>
        <location evidence="1 8">Endoplasmic reticulum membrane</location>
        <topology evidence="1 8">Multi-pass membrane protein</topology>
    </subcellularLocation>
</comment>
<feature type="transmembrane region" description="Helical" evidence="8">
    <location>
        <begin position="299"/>
        <end position="314"/>
    </location>
</feature>
<dbReference type="GO" id="GO:0000026">
    <property type="term" value="F:alpha-1,2-mannosyltransferase activity"/>
    <property type="evidence" value="ECO:0007669"/>
    <property type="project" value="TreeGrafter"/>
</dbReference>
<evidence type="ECO:0000256" key="5">
    <source>
        <dbReference type="ARBA" id="ARBA00022824"/>
    </source>
</evidence>
<dbReference type="PANTHER" id="PTHR22760">
    <property type="entry name" value="GLYCOSYLTRANSFERASE"/>
    <property type="match status" value="1"/>
</dbReference>
<reference evidence="10" key="1">
    <citation type="submission" date="2013-12" db="EMBL/GenBank/DDBJ databases">
        <title>The Genome Sequence of Aphanomyces astaci APO3.</title>
        <authorList>
            <consortium name="The Broad Institute Genomics Platform"/>
            <person name="Russ C."/>
            <person name="Tyler B."/>
            <person name="van West P."/>
            <person name="Dieguez-Uribeondo J."/>
            <person name="Young S.K."/>
            <person name="Zeng Q."/>
            <person name="Gargeya S."/>
            <person name="Fitzgerald M."/>
            <person name="Abouelleil A."/>
            <person name="Alvarado L."/>
            <person name="Chapman S.B."/>
            <person name="Gainer-Dewar J."/>
            <person name="Goldberg J."/>
            <person name="Griggs A."/>
            <person name="Gujja S."/>
            <person name="Hansen M."/>
            <person name="Howarth C."/>
            <person name="Imamovic A."/>
            <person name="Ireland A."/>
            <person name="Larimer J."/>
            <person name="McCowan C."/>
            <person name="Murphy C."/>
            <person name="Pearson M."/>
            <person name="Poon T.W."/>
            <person name="Priest M."/>
            <person name="Roberts A."/>
            <person name="Saif S."/>
            <person name="Shea T."/>
            <person name="Sykes S."/>
            <person name="Wortman J."/>
            <person name="Nusbaum C."/>
            <person name="Birren B."/>
        </authorList>
    </citation>
    <scope>NUCLEOTIDE SEQUENCE [LARGE SCALE GENOMIC DNA]</scope>
    <source>
        <strain evidence="10">APO3</strain>
    </source>
</reference>
<evidence type="ECO:0000256" key="1">
    <source>
        <dbReference type="ARBA" id="ARBA00004477"/>
    </source>
</evidence>
<keyword evidence="5 8" id="KW-0256">Endoplasmic reticulum</keyword>
<dbReference type="STRING" id="112090.W4GF59"/>
<feature type="transmembrane region" description="Helical" evidence="8">
    <location>
        <begin position="268"/>
        <end position="292"/>
    </location>
</feature>
<organism evidence="10">
    <name type="scientific">Aphanomyces astaci</name>
    <name type="common">Crayfish plague agent</name>
    <dbReference type="NCBI Taxonomy" id="112090"/>
    <lineage>
        <taxon>Eukaryota</taxon>
        <taxon>Sar</taxon>
        <taxon>Stramenopiles</taxon>
        <taxon>Oomycota</taxon>
        <taxon>Saprolegniomycetes</taxon>
        <taxon>Saprolegniales</taxon>
        <taxon>Verrucalvaceae</taxon>
        <taxon>Aphanomyces</taxon>
    </lineage>
</organism>
<dbReference type="OrthoDB" id="416834at2759"/>
<keyword evidence="2 8" id="KW-0328">Glycosyltransferase</keyword>
<keyword evidence="6 8" id="KW-1133">Transmembrane helix</keyword>
<comment type="similarity">
    <text evidence="8">Belongs to the glycosyltransferase 22 family.</text>
</comment>
<dbReference type="GO" id="GO:0006506">
    <property type="term" value="P:GPI anchor biosynthetic process"/>
    <property type="evidence" value="ECO:0007669"/>
    <property type="project" value="TreeGrafter"/>
</dbReference>
<proteinExistence type="inferred from homology"/>
<keyword evidence="7 8" id="KW-0472">Membrane</keyword>
<evidence type="ECO:0000256" key="4">
    <source>
        <dbReference type="ARBA" id="ARBA00022692"/>
    </source>
</evidence>
<gene>
    <name evidence="10" type="ORF">H257_08158</name>
</gene>
<feature type="chain" id="PRO_5004842391" description="Mannosyltransferase" evidence="9">
    <location>
        <begin position="17"/>
        <end position="502"/>
    </location>
</feature>
<evidence type="ECO:0000256" key="6">
    <source>
        <dbReference type="ARBA" id="ARBA00022989"/>
    </source>
</evidence>
<evidence type="ECO:0000256" key="3">
    <source>
        <dbReference type="ARBA" id="ARBA00022679"/>
    </source>
</evidence>
<name>W4GF59_APHAT</name>
<dbReference type="RefSeq" id="XP_009832248.1">
    <property type="nucleotide sequence ID" value="XM_009833946.1"/>
</dbReference>
<protein>
    <recommendedName>
        <fullName evidence="8">Mannosyltransferase</fullName>
        <ecNumber evidence="8">2.4.1.-</ecNumber>
    </recommendedName>
</protein>
<evidence type="ECO:0000256" key="2">
    <source>
        <dbReference type="ARBA" id="ARBA00022676"/>
    </source>
</evidence>
<dbReference type="EMBL" id="KI913131">
    <property type="protein sequence ID" value="ETV77911.1"/>
    <property type="molecule type" value="Genomic_DNA"/>
</dbReference>
<accession>W4GF59</accession>
<feature type="transmembrane region" description="Helical" evidence="8">
    <location>
        <begin position="320"/>
        <end position="337"/>
    </location>
</feature>
<evidence type="ECO:0000256" key="7">
    <source>
        <dbReference type="ARBA" id="ARBA00023136"/>
    </source>
</evidence>
<dbReference type="VEuPathDB" id="FungiDB:H257_08158"/>
<feature type="transmembrane region" description="Helical" evidence="8">
    <location>
        <begin position="344"/>
        <end position="364"/>
    </location>
</feature>
<dbReference type="GO" id="GO:0005789">
    <property type="term" value="C:endoplasmic reticulum membrane"/>
    <property type="evidence" value="ECO:0007669"/>
    <property type="project" value="UniProtKB-SubCell"/>
</dbReference>
<dbReference type="AlphaFoldDB" id="W4GF59"/>
<evidence type="ECO:0000256" key="8">
    <source>
        <dbReference type="RuleBase" id="RU363075"/>
    </source>
</evidence>
<dbReference type="InterPro" id="IPR005599">
    <property type="entry name" value="GPI_mannosylTrfase"/>
</dbReference>
<feature type="transmembrane region" description="Helical" evidence="8">
    <location>
        <begin position="214"/>
        <end position="234"/>
    </location>
</feature>
<feature type="transmembrane region" description="Helical" evidence="8">
    <location>
        <begin position="181"/>
        <end position="202"/>
    </location>
</feature>
<keyword evidence="3" id="KW-0808">Transferase</keyword>
<dbReference type="GeneID" id="20810154"/>
<dbReference type="EC" id="2.4.1.-" evidence="8"/>
<feature type="signal peptide" evidence="9">
    <location>
        <begin position="1"/>
        <end position="16"/>
    </location>
</feature>
<dbReference type="Pfam" id="PF03901">
    <property type="entry name" value="Glyco_transf_22"/>
    <property type="match status" value="1"/>
</dbReference>